<keyword evidence="3" id="KW-1185">Reference proteome</keyword>
<dbReference type="InterPro" id="IPR051533">
    <property type="entry name" value="WaaL-like"/>
</dbReference>
<feature type="transmembrane region" description="Helical" evidence="1">
    <location>
        <begin position="251"/>
        <end position="279"/>
    </location>
</feature>
<dbReference type="EMBL" id="WIBF01000007">
    <property type="protein sequence ID" value="MQQ09276.1"/>
    <property type="molecule type" value="Genomic_DNA"/>
</dbReference>
<feature type="transmembrane region" description="Helical" evidence="1">
    <location>
        <begin position="85"/>
        <end position="102"/>
    </location>
</feature>
<feature type="transmembrane region" description="Helical" evidence="1">
    <location>
        <begin position="57"/>
        <end position="73"/>
    </location>
</feature>
<reference evidence="2 3" key="1">
    <citation type="submission" date="2019-10" db="EMBL/GenBank/DDBJ databases">
        <title>Epibacterium sp. nov., isolated from seawater.</title>
        <authorList>
            <person name="Zhang X."/>
            <person name="Li N."/>
        </authorList>
    </citation>
    <scope>NUCLEOTIDE SEQUENCE [LARGE SCALE GENOMIC DNA]</scope>
    <source>
        <strain evidence="2 3">SM1979</strain>
    </source>
</reference>
<accession>A0A843YDZ0</accession>
<protein>
    <recommendedName>
        <fullName evidence="4">O-antigen ligase like membrane protein</fullName>
    </recommendedName>
</protein>
<feature type="transmembrane region" description="Helical" evidence="1">
    <location>
        <begin position="131"/>
        <end position="151"/>
    </location>
</feature>
<feature type="transmembrane region" description="Helical" evidence="1">
    <location>
        <begin position="6"/>
        <end position="22"/>
    </location>
</feature>
<dbReference type="Proteomes" id="UP000444174">
    <property type="component" value="Unassembled WGS sequence"/>
</dbReference>
<organism evidence="2 3">
    <name type="scientific">Tritonibacter litoralis</name>
    <dbReference type="NCBI Taxonomy" id="2662264"/>
    <lineage>
        <taxon>Bacteria</taxon>
        <taxon>Pseudomonadati</taxon>
        <taxon>Pseudomonadota</taxon>
        <taxon>Alphaproteobacteria</taxon>
        <taxon>Rhodobacterales</taxon>
        <taxon>Paracoccaceae</taxon>
        <taxon>Tritonibacter</taxon>
    </lineage>
</organism>
<evidence type="ECO:0000313" key="3">
    <source>
        <dbReference type="Proteomes" id="UP000444174"/>
    </source>
</evidence>
<sequence length="487" mass="55057">MPNAIASVMLILWPVISVILFQRMPLERAVLWCLIAGYLILPPVAEFDLPLVPDLDKSSIPSLVVFLLCVFVLKKRISFWPKPILAKALVLLFVLGVVPTVLTNRDTLIFETVQNAAPTVFFNGAVPGLRLIDLGSVVVNQLIVLIPFFVGRRFFASPQGQREIAIALVIAAIFYSIPGFVEIRLSPQVNTWVYGFFQHDFSQTIRQGGYRPLVFLEHPLWYALFVTYAVLSAAILMKMSKDKQQVRYGFALLYLFGFLFLCKSLATQIYVLCFIPILLWSPIKTQLRICVILGVIAIVYPMLRNFEVIPLDAIMAQAEAYSAERAQSLGYRLDNEELMLARAAEKPLFGWGGWGRNLVRDIQTGEIISIPDGRWIIVFGTFGWFGYIAEIGLLTLPLFYLWQQMRHRDVEDVSPYIGVLVIVLSVTLLDMLLNATLIPFTWLCAGAILGYAEQLKYPNLDEQRRKLFQGNLAIGDTRTPKEQRSVM</sequence>
<dbReference type="PANTHER" id="PTHR37422">
    <property type="entry name" value="TEICHURONIC ACID BIOSYNTHESIS PROTEIN TUAE"/>
    <property type="match status" value="1"/>
</dbReference>
<name>A0A843YDZ0_9RHOB</name>
<comment type="caution">
    <text evidence="2">The sequence shown here is derived from an EMBL/GenBank/DDBJ whole genome shotgun (WGS) entry which is preliminary data.</text>
</comment>
<keyword evidence="1" id="KW-0472">Membrane</keyword>
<dbReference type="PANTHER" id="PTHR37422:SF13">
    <property type="entry name" value="LIPOPOLYSACCHARIDE BIOSYNTHESIS PROTEIN PA4999-RELATED"/>
    <property type="match status" value="1"/>
</dbReference>
<feature type="transmembrane region" description="Helical" evidence="1">
    <location>
        <begin position="413"/>
        <end position="433"/>
    </location>
</feature>
<gene>
    <name evidence="2" type="ORF">GFB49_12485</name>
</gene>
<proteinExistence type="predicted"/>
<keyword evidence="1" id="KW-1133">Transmembrane helix</keyword>
<evidence type="ECO:0008006" key="4">
    <source>
        <dbReference type="Google" id="ProtNLM"/>
    </source>
</evidence>
<feature type="transmembrane region" description="Helical" evidence="1">
    <location>
        <begin position="163"/>
        <end position="181"/>
    </location>
</feature>
<dbReference type="AlphaFoldDB" id="A0A843YDZ0"/>
<feature type="transmembrane region" description="Helical" evidence="1">
    <location>
        <begin position="29"/>
        <end position="45"/>
    </location>
</feature>
<feature type="transmembrane region" description="Helical" evidence="1">
    <location>
        <begin position="220"/>
        <end position="239"/>
    </location>
</feature>
<feature type="transmembrane region" description="Helical" evidence="1">
    <location>
        <begin position="285"/>
        <end position="303"/>
    </location>
</feature>
<evidence type="ECO:0000256" key="1">
    <source>
        <dbReference type="SAM" id="Phobius"/>
    </source>
</evidence>
<feature type="transmembrane region" description="Helical" evidence="1">
    <location>
        <begin position="375"/>
        <end position="401"/>
    </location>
</feature>
<evidence type="ECO:0000313" key="2">
    <source>
        <dbReference type="EMBL" id="MQQ09276.1"/>
    </source>
</evidence>
<keyword evidence="1" id="KW-0812">Transmembrane</keyword>